<dbReference type="Pfam" id="PF09350">
    <property type="entry name" value="DJC28_CD"/>
    <property type="match status" value="1"/>
</dbReference>
<evidence type="ECO:0000313" key="2">
    <source>
        <dbReference type="EMBL" id="BDQ34004.1"/>
    </source>
</evidence>
<name>A0ABM8ARF0_9BACT</name>
<dbReference type="PANTHER" id="PTHR39158">
    <property type="entry name" value="OS08G0560600 PROTEIN"/>
    <property type="match status" value="1"/>
</dbReference>
<organism evidence="2 3">
    <name type="scientific">Pseudodesulfovibrio portus</name>
    <dbReference type="NCBI Taxonomy" id="231439"/>
    <lineage>
        <taxon>Bacteria</taxon>
        <taxon>Pseudomonadati</taxon>
        <taxon>Thermodesulfobacteriota</taxon>
        <taxon>Desulfovibrionia</taxon>
        <taxon>Desulfovibrionales</taxon>
        <taxon>Desulfovibrionaceae</taxon>
    </lineage>
</organism>
<proteinExistence type="predicted"/>
<feature type="domain" description="DnaJ homologue subfamily C member 28 conserved" evidence="1">
    <location>
        <begin position="8"/>
        <end position="74"/>
    </location>
</feature>
<sequence length="135" mass="15866">MFNFSQLVAEDHIKRALREGKFDNLEGMGRPLPKDEAENLPPELRMAYRVLRNSGYVPAEIVEEKEIMSAIDLLSHMKDEGERYRQMQKLNVMIMKMNERRGRPVHLDDSGEYYRLIVEKVRIAEERFGRPASDK</sequence>
<dbReference type="Proteomes" id="UP001061361">
    <property type="component" value="Chromosome"/>
</dbReference>
<reference evidence="2" key="1">
    <citation type="submission" date="2022-08" db="EMBL/GenBank/DDBJ databases">
        <title>Genome Sequence of the sulphate-reducing bacterium, Pseudodesulfovibrio portus JCM14722.</title>
        <authorList>
            <person name="Kondo R."/>
            <person name="Kataoka T."/>
        </authorList>
    </citation>
    <scope>NUCLEOTIDE SEQUENCE</scope>
    <source>
        <strain evidence="2">JCM 14722</strain>
    </source>
</reference>
<dbReference type="RefSeq" id="WP_264984051.1">
    <property type="nucleotide sequence ID" value="NZ_AP026708.1"/>
</dbReference>
<gene>
    <name evidence="2" type="ORF">JCM14722_15460</name>
</gene>
<dbReference type="InterPro" id="IPR018961">
    <property type="entry name" value="DnaJ_homolog_subfam-C_membr-28"/>
</dbReference>
<dbReference type="EMBL" id="AP026708">
    <property type="protein sequence ID" value="BDQ34004.1"/>
    <property type="molecule type" value="Genomic_DNA"/>
</dbReference>
<keyword evidence="3" id="KW-1185">Reference proteome</keyword>
<dbReference type="PANTHER" id="PTHR39158:SF1">
    <property type="entry name" value="DNAJ HOMOLOG SUBFAMILY C MEMBER 28"/>
    <property type="match status" value="1"/>
</dbReference>
<evidence type="ECO:0000313" key="3">
    <source>
        <dbReference type="Proteomes" id="UP001061361"/>
    </source>
</evidence>
<evidence type="ECO:0000259" key="1">
    <source>
        <dbReference type="Pfam" id="PF09350"/>
    </source>
</evidence>
<dbReference type="InterPro" id="IPR052573">
    <property type="entry name" value="DnaJ_C_subfamily_28"/>
</dbReference>
<accession>A0ABM8ARF0</accession>
<protein>
    <recommendedName>
        <fullName evidence="1">DnaJ homologue subfamily C member 28 conserved domain-containing protein</fullName>
    </recommendedName>
</protein>